<dbReference type="EMBL" id="ADIZ01000005">
    <property type="protein sequence ID" value="OSK97181.1"/>
    <property type="molecule type" value="Genomic_DNA"/>
</dbReference>
<organism evidence="1 2">
    <name type="scientific">Escherichia coli TA447</name>
    <dbReference type="NCBI Taxonomy" id="656447"/>
    <lineage>
        <taxon>Bacteria</taxon>
        <taxon>Pseudomonadati</taxon>
        <taxon>Pseudomonadota</taxon>
        <taxon>Gammaproteobacteria</taxon>
        <taxon>Enterobacterales</taxon>
        <taxon>Enterobacteriaceae</taxon>
        <taxon>Escherichia</taxon>
    </lineage>
</organism>
<name>A0A1X3J5V4_ECOLX</name>
<accession>A0A1X3J5V4</accession>
<evidence type="ECO:0000313" key="1">
    <source>
        <dbReference type="EMBL" id="OSK97181.1"/>
    </source>
</evidence>
<comment type="caution">
    <text evidence="1">The sequence shown here is derived from an EMBL/GenBank/DDBJ whole genome shotgun (WGS) entry which is preliminary data.</text>
</comment>
<sequence>MTKHDKERFNKRIGGEVQISADIRVNDLMTEGAAYVTVTESSLYERVCLYALQHGEDLQGMFKDEKYEYMSCFVR</sequence>
<proteinExistence type="predicted"/>
<gene>
    <name evidence="1" type="ORF">ECXG_05106</name>
</gene>
<evidence type="ECO:0000313" key="2">
    <source>
        <dbReference type="Proteomes" id="UP000193942"/>
    </source>
</evidence>
<dbReference type="AlphaFoldDB" id="A0A1X3J5V4"/>
<dbReference type="Proteomes" id="UP000193942">
    <property type="component" value="Unassembled WGS sequence"/>
</dbReference>
<reference evidence="1 2" key="1">
    <citation type="submission" date="2010-04" db="EMBL/GenBank/DDBJ databases">
        <title>The Genome Sequence of Escherichia coli TA447.</title>
        <authorList>
            <consortium name="The Broad Institute Genome Sequencing Platform"/>
            <consortium name="The Broad Institute Genome Sequencing Center for Infectious Disease"/>
            <person name="Feldgarden M."/>
            <person name="Gordon D.M."/>
            <person name="Johnson J.R."/>
            <person name="Johnston B.D."/>
            <person name="Young S."/>
            <person name="Zeng Q."/>
            <person name="Koehrsen M."/>
            <person name="Alvarado L."/>
            <person name="Berlin A.M."/>
            <person name="Borenstein D."/>
            <person name="Chapman S.B."/>
            <person name="Chen Z."/>
            <person name="Engels R."/>
            <person name="Freedman E."/>
            <person name="Gellesch M."/>
            <person name="Goldberg J."/>
            <person name="Griggs A."/>
            <person name="Gujja S."/>
            <person name="Heilman E.R."/>
            <person name="Heiman D.I."/>
            <person name="Hepburn T.A."/>
            <person name="Howarth C."/>
            <person name="Jen D."/>
            <person name="Larson L."/>
            <person name="Mehta T."/>
            <person name="Park D."/>
            <person name="Pearson M."/>
            <person name="Richards J."/>
            <person name="Roberts A."/>
            <person name="Saif S."/>
            <person name="Shea T.D."/>
            <person name="Shenoy N."/>
            <person name="Sisk P."/>
            <person name="Stolte C."/>
            <person name="Sykes S.N."/>
            <person name="Walk T."/>
            <person name="White J."/>
            <person name="Yandava C."/>
            <person name="Haas B."/>
            <person name="Henn M.R."/>
            <person name="Nusbaum C."/>
            <person name="Birren B."/>
        </authorList>
    </citation>
    <scope>NUCLEOTIDE SEQUENCE [LARGE SCALE GENOMIC DNA]</scope>
    <source>
        <strain evidence="1 2">TA447</strain>
    </source>
</reference>
<protein>
    <submittedName>
        <fullName evidence="1">Uncharacterized protein</fullName>
    </submittedName>
</protein>
<feature type="non-terminal residue" evidence="1">
    <location>
        <position position="75"/>
    </location>
</feature>